<evidence type="ECO:0000256" key="1">
    <source>
        <dbReference type="ARBA" id="ARBA00004606"/>
    </source>
</evidence>
<accession>V9KE69</accession>
<evidence type="ECO:0000256" key="8">
    <source>
        <dbReference type="SAM" id="MobiDB-lite"/>
    </source>
</evidence>
<feature type="compositionally biased region" description="Basic and acidic residues" evidence="8">
    <location>
        <begin position="272"/>
        <end position="304"/>
    </location>
</feature>
<feature type="compositionally biased region" description="Acidic residues" evidence="8">
    <location>
        <begin position="305"/>
        <end position="319"/>
    </location>
</feature>
<feature type="region of interest" description="Disordered" evidence="8">
    <location>
        <begin position="182"/>
        <end position="355"/>
    </location>
</feature>
<dbReference type="PRINTS" id="PR02084">
    <property type="entry name" value="GOLM1CASC4"/>
</dbReference>
<evidence type="ECO:0000256" key="2">
    <source>
        <dbReference type="ARBA" id="ARBA00007474"/>
    </source>
</evidence>
<keyword evidence="6" id="KW-0175">Coiled coil</keyword>
<dbReference type="RefSeq" id="XP_042189314.1">
    <property type="nucleotide sequence ID" value="XM_042333380.1"/>
</dbReference>
<dbReference type="GO" id="GO:0016020">
    <property type="term" value="C:membrane"/>
    <property type="evidence" value="ECO:0007669"/>
    <property type="project" value="UniProtKB-SubCell"/>
</dbReference>
<keyword evidence="5" id="KW-1133">Transmembrane helix</keyword>
<proteinExistence type="evidence at transcript level"/>
<feature type="compositionally biased region" description="Basic and acidic residues" evidence="8">
    <location>
        <begin position="242"/>
        <end position="257"/>
    </location>
</feature>
<reference evidence="9" key="1">
    <citation type="journal article" date="2014" name="Nature">
        <title>Elephant shark genome provides unique insights into gnathostome evolution.</title>
        <authorList>
            <consortium name="International Elephant Shark Genome Sequencing Consortium"/>
            <person name="Venkatesh B."/>
            <person name="Lee A.P."/>
            <person name="Ravi V."/>
            <person name="Maurya A.K."/>
            <person name="Lian M.M."/>
            <person name="Swann J.B."/>
            <person name="Ohta Y."/>
            <person name="Flajnik M.F."/>
            <person name="Sutoh Y."/>
            <person name="Kasahara M."/>
            <person name="Hoon S."/>
            <person name="Gangu V."/>
            <person name="Roy S.W."/>
            <person name="Irimia M."/>
            <person name="Korzh V."/>
            <person name="Kondrychyn I."/>
            <person name="Lim Z.W."/>
            <person name="Tay B.H."/>
            <person name="Tohari S."/>
            <person name="Kong K.W."/>
            <person name="Ho S."/>
            <person name="Lorente-Galdos B."/>
            <person name="Quilez J."/>
            <person name="Marques-Bonet T."/>
            <person name="Raney B.J."/>
            <person name="Ingham P.W."/>
            <person name="Tay A."/>
            <person name="Hillier L.W."/>
            <person name="Minx P."/>
            <person name="Boehm T."/>
            <person name="Wilson R.K."/>
            <person name="Brenner S."/>
            <person name="Warren W.C."/>
        </authorList>
    </citation>
    <scope>NUCLEOTIDE SEQUENCE</scope>
    <source>
        <tissue evidence="9">Brain</tissue>
    </source>
</reference>
<evidence type="ECO:0000256" key="3">
    <source>
        <dbReference type="ARBA" id="ARBA00022692"/>
    </source>
</evidence>
<keyword evidence="4" id="KW-0735">Signal-anchor</keyword>
<protein>
    <submittedName>
        <fullName evidence="9">Golgi membrane protein 1</fullName>
    </submittedName>
</protein>
<dbReference type="OrthoDB" id="9947543at2759"/>
<dbReference type="PANTHER" id="PTHR15896">
    <property type="entry name" value="GOLGI PHOSPHOPROTEIN 2/GP73-RELATED"/>
    <property type="match status" value="1"/>
</dbReference>
<organism evidence="9">
    <name type="scientific">Callorhinchus milii</name>
    <name type="common">Ghost shark</name>
    <dbReference type="NCBI Taxonomy" id="7868"/>
    <lineage>
        <taxon>Eukaryota</taxon>
        <taxon>Metazoa</taxon>
        <taxon>Chordata</taxon>
        <taxon>Craniata</taxon>
        <taxon>Vertebrata</taxon>
        <taxon>Chondrichthyes</taxon>
        <taxon>Holocephali</taxon>
        <taxon>Chimaeriformes</taxon>
        <taxon>Callorhinchidae</taxon>
        <taxon>Callorhinchus</taxon>
    </lineage>
</organism>
<dbReference type="EMBL" id="JW863520">
    <property type="protein sequence ID" value="AFO96037.1"/>
    <property type="molecule type" value="mRNA"/>
</dbReference>
<comment type="subcellular location">
    <subcellularLocation>
        <location evidence="1">Membrane</location>
        <topology evidence="1">Single-pass type II membrane protein</topology>
    </subcellularLocation>
</comment>
<name>V9KE69_CALMI</name>
<sequence>MVGLGGGRRAARSVPVLLLLLALGACLAFLGLSSWVWRARGAELQLRLSGLEAKSRRAEVDRSAAELQRHQLQVHLHTQAEEHRKEVAELSDLHHQQRQAEADICRDDKEVLNRNITSSRRTVEKLQDQFQALQKEYSQLDQKLQELQKKLTYDVTQCSNQIRDQKELYEEQIKELNQKLAQTAKIPSDSKSPEEADQNKISMTPNEQTEQKTTEKLKETVKPSLKSQEQTKEQANPGEVQNKNELEGKTKSAKEVETNQIMEDTGVLEDANATRDDYDEKSRRTADNANQDRDEGFVDPLKSEEAEDYDGDEGNVAEFEADKEAELAGDTQGQGIKDLKKIEQDKNDQKLKQIL</sequence>
<dbReference type="GO" id="GO:0005794">
    <property type="term" value="C:Golgi apparatus"/>
    <property type="evidence" value="ECO:0007669"/>
    <property type="project" value="TreeGrafter"/>
</dbReference>
<keyword evidence="3" id="KW-0812">Transmembrane</keyword>
<dbReference type="GeneID" id="103188179"/>
<comment type="similarity">
    <text evidence="2">Belongs to the GOLM family.</text>
</comment>
<feature type="compositionally biased region" description="Basic and acidic residues" evidence="8">
    <location>
        <begin position="209"/>
        <end position="221"/>
    </location>
</feature>
<dbReference type="InterPro" id="IPR026139">
    <property type="entry name" value="GOLM1/CASC4"/>
</dbReference>
<dbReference type="AlphaFoldDB" id="V9KE69"/>
<keyword evidence="7" id="KW-0472">Membrane</keyword>
<dbReference type="PANTHER" id="PTHR15896:SF8">
    <property type="entry name" value="GOLGI MEMBRANE PROTEIN 1"/>
    <property type="match status" value="1"/>
</dbReference>
<evidence type="ECO:0000256" key="5">
    <source>
        <dbReference type="ARBA" id="ARBA00022989"/>
    </source>
</evidence>
<evidence type="ECO:0000313" key="9">
    <source>
        <dbReference type="EMBL" id="AFO96037.1"/>
    </source>
</evidence>
<evidence type="ECO:0000256" key="4">
    <source>
        <dbReference type="ARBA" id="ARBA00022968"/>
    </source>
</evidence>
<feature type="compositionally biased region" description="Basic and acidic residues" evidence="8">
    <location>
        <begin position="337"/>
        <end position="355"/>
    </location>
</feature>
<evidence type="ECO:0000256" key="7">
    <source>
        <dbReference type="ARBA" id="ARBA00023136"/>
    </source>
</evidence>
<dbReference type="KEGG" id="cmk:103188179"/>
<evidence type="ECO:0000256" key="6">
    <source>
        <dbReference type="ARBA" id="ARBA00023054"/>
    </source>
</evidence>